<dbReference type="EMBL" id="JAWDGP010002462">
    <property type="protein sequence ID" value="KAK3783005.1"/>
    <property type="molecule type" value="Genomic_DNA"/>
</dbReference>
<accession>A0AAE1A826</accession>
<keyword evidence="3" id="KW-1185">Reference proteome</keyword>
<feature type="compositionally biased region" description="Polar residues" evidence="1">
    <location>
        <begin position="31"/>
        <end position="40"/>
    </location>
</feature>
<dbReference type="Proteomes" id="UP001283361">
    <property type="component" value="Unassembled WGS sequence"/>
</dbReference>
<sequence length="70" mass="7806">MGEGAREGGWTLIIVMETFIDFEAMRRNDMSASDVASTGGENRYDDRPTARETNETATNSDIVKYAPWTV</sequence>
<evidence type="ECO:0000256" key="1">
    <source>
        <dbReference type="SAM" id="MobiDB-lite"/>
    </source>
</evidence>
<feature type="region of interest" description="Disordered" evidence="1">
    <location>
        <begin position="31"/>
        <end position="59"/>
    </location>
</feature>
<evidence type="ECO:0000313" key="2">
    <source>
        <dbReference type="EMBL" id="KAK3783005.1"/>
    </source>
</evidence>
<proteinExistence type="predicted"/>
<dbReference type="AlphaFoldDB" id="A0AAE1A826"/>
<gene>
    <name evidence="2" type="ORF">RRG08_015345</name>
</gene>
<evidence type="ECO:0000313" key="3">
    <source>
        <dbReference type="Proteomes" id="UP001283361"/>
    </source>
</evidence>
<feature type="compositionally biased region" description="Basic and acidic residues" evidence="1">
    <location>
        <begin position="42"/>
        <end position="54"/>
    </location>
</feature>
<reference evidence="2" key="1">
    <citation type="journal article" date="2023" name="G3 (Bethesda)">
        <title>A reference genome for the long-term kleptoplast-retaining sea slug Elysia crispata morphotype clarki.</title>
        <authorList>
            <person name="Eastman K.E."/>
            <person name="Pendleton A.L."/>
            <person name="Shaikh M.A."/>
            <person name="Suttiyut T."/>
            <person name="Ogas R."/>
            <person name="Tomko P."/>
            <person name="Gavelis G."/>
            <person name="Widhalm J.R."/>
            <person name="Wisecaver J.H."/>
        </authorList>
    </citation>
    <scope>NUCLEOTIDE SEQUENCE</scope>
    <source>
        <strain evidence="2">ECLA1</strain>
    </source>
</reference>
<organism evidence="2 3">
    <name type="scientific">Elysia crispata</name>
    <name type="common">lettuce slug</name>
    <dbReference type="NCBI Taxonomy" id="231223"/>
    <lineage>
        <taxon>Eukaryota</taxon>
        <taxon>Metazoa</taxon>
        <taxon>Spiralia</taxon>
        <taxon>Lophotrochozoa</taxon>
        <taxon>Mollusca</taxon>
        <taxon>Gastropoda</taxon>
        <taxon>Heterobranchia</taxon>
        <taxon>Euthyneura</taxon>
        <taxon>Panpulmonata</taxon>
        <taxon>Sacoglossa</taxon>
        <taxon>Placobranchoidea</taxon>
        <taxon>Plakobranchidae</taxon>
        <taxon>Elysia</taxon>
    </lineage>
</organism>
<protein>
    <submittedName>
        <fullName evidence="2">Uncharacterized protein</fullName>
    </submittedName>
</protein>
<name>A0AAE1A826_9GAST</name>
<comment type="caution">
    <text evidence="2">The sequence shown here is derived from an EMBL/GenBank/DDBJ whole genome shotgun (WGS) entry which is preliminary data.</text>
</comment>